<feature type="region of interest" description="Disordered" evidence="1">
    <location>
        <begin position="69"/>
        <end position="92"/>
    </location>
</feature>
<name>A0ABN2MVJ9_9PSEU</name>
<gene>
    <name evidence="2" type="ORF">GCM10009836_18660</name>
</gene>
<organism evidence="2 3">
    <name type="scientific">Pseudonocardia ailaonensis</name>
    <dbReference type="NCBI Taxonomy" id="367279"/>
    <lineage>
        <taxon>Bacteria</taxon>
        <taxon>Bacillati</taxon>
        <taxon>Actinomycetota</taxon>
        <taxon>Actinomycetes</taxon>
        <taxon>Pseudonocardiales</taxon>
        <taxon>Pseudonocardiaceae</taxon>
        <taxon>Pseudonocardia</taxon>
    </lineage>
</organism>
<feature type="region of interest" description="Disordered" evidence="1">
    <location>
        <begin position="1"/>
        <end position="25"/>
    </location>
</feature>
<sequence>MREWAGVGREESDEEIVETDMGGEDQLALPAETWEAIRDDVADLLDAAEIGGVEAAEKWLQSRGLKYSRCSSEGGLSARTAGRTRVERIDRR</sequence>
<protein>
    <submittedName>
        <fullName evidence="2">Uncharacterized protein</fullName>
    </submittedName>
</protein>
<dbReference type="EMBL" id="BAAAQK010000005">
    <property type="protein sequence ID" value="GAA1839741.1"/>
    <property type="molecule type" value="Genomic_DNA"/>
</dbReference>
<comment type="caution">
    <text evidence="2">The sequence shown here is derived from an EMBL/GenBank/DDBJ whole genome shotgun (WGS) entry which is preliminary data.</text>
</comment>
<dbReference type="RefSeq" id="WP_344414567.1">
    <property type="nucleotide sequence ID" value="NZ_BAAAQK010000005.1"/>
</dbReference>
<evidence type="ECO:0000256" key="1">
    <source>
        <dbReference type="SAM" id="MobiDB-lite"/>
    </source>
</evidence>
<feature type="compositionally biased region" description="Acidic residues" evidence="1">
    <location>
        <begin position="11"/>
        <end position="23"/>
    </location>
</feature>
<accession>A0ABN2MVJ9</accession>
<evidence type="ECO:0000313" key="3">
    <source>
        <dbReference type="Proteomes" id="UP001500449"/>
    </source>
</evidence>
<reference evidence="2 3" key="1">
    <citation type="journal article" date="2019" name="Int. J. Syst. Evol. Microbiol.">
        <title>The Global Catalogue of Microorganisms (GCM) 10K type strain sequencing project: providing services to taxonomists for standard genome sequencing and annotation.</title>
        <authorList>
            <consortium name="The Broad Institute Genomics Platform"/>
            <consortium name="The Broad Institute Genome Sequencing Center for Infectious Disease"/>
            <person name="Wu L."/>
            <person name="Ma J."/>
        </authorList>
    </citation>
    <scope>NUCLEOTIDE SEQUENCE [LARGE SCALE GENOMIC DNA]</scope>
    <source>
        <strain evidence="2 3">JCM 16009</strain>
    </source>
</reference>
<dbReference type="Proteomes" id="UP001500449">
    <property type="component" value="Unassembled WGS sequence"/>
</dbReference>
<proteinExistence type="predicted"/>
<evidence type="ECO:0000313" key="2">
    <source>
        <dbReference type="EMBL" id="GAA1839741.1"/>
    </source>
</evidence>
<keyword evidence="3" id="KW-1185">Reference proteome</keyword>